<protein>
    <submittedName>
        <fullName evidence="1">Uncharacterized protein</fullName>
    </submittedName>
</protein>
<accession>A0ACB6S6I9</accession>
<feature type="non-terminal residue" evidence="1">
    <location>
        <position position="129"/>
    </location>
</feature>
<reference evidence="1" key="1">
    <citation type="journal article" date="2020" name="Stud. Mycol.">
        <title>101 Dothideomycetes genomes: a test case for predicting lifestyles and emergence of pathogens.</title>
        <authorList>
            <person name="Haridas S."/>
            <person name="Albert R."/>
            <person name="Binder M."/>
            <person name="Bloem J."/>
            <person name="Labutti K."/>
            <person name="Salamov A."/>
            <person name="Andreopoulos B."/>
            <person name="Baker S."/>
            <person name="Barry K."/>
            <person name="Bills G."/>
            <person name="Bluhm B."/>
            <person name="Cannon C."/>
            <person name="Castanera R."/>
            <person name="Culley D."/>
            <person name="Daum C."/>
            <person name="Ezra D."/>
            <person name="Gonzalez J."/>
            <person name="Henrissat B."/>
            <person name="Kuo A."/>
            <person name="Liang C."/>
            <person name="Lipzen A."/>
            <person name="Lutzoni F."/>
            <person name="Magnuson J."/>
            <person name="Mondo S."/>
            <person name="Nolan M."/>
            <person name="Ohm R."/>
            <person name="Pangilinan J."/>
            <person name="Park H.-J."/>
            <person name="Ramirez L."/>
            <person name="Alfaro M."/>
            <person name="Sun H."/>
            <person name="Tritt A."/>
            <person name="Yoshinaga Y."/>
            <person name="Zwiers L.-H."/>
            <person name="Turgeon B."/>
            <person name="Goodwin S."/>
            <person name="Spatafora J."/>
            <person name="Crous P."/>
            <person name="Grigoriev I."/>
        </authorList>
    </citation>
    <scope>NUCLEOTIDE SEQUENCE</scope>
    <source>
        <strain evidence="1">CBS 525.71</strain>
    </source>
</reference>
<name>A0ACB6S6I9_9PLEO</name>
<dbReference type="EMBL" id="MU006709">
    <property type="protein sequence ID" value="KAF2629658.1"/>
    <property type="molecule type" value="Genomic_DNA"/>
</dbReference>
<comment type="caution">
    <text evidence="1">The sequence shown here is derived from an EMBL/GenBank/DDBJ whole genome shotgun (WGS) entry which is preliminary data.</text>
</comment>
<feature type="non-terminal residue" evidence="1">
    <location>
        <position position="1"/>
    </location>
</feature>
<keyword evidence="2" id="KW-1185">Reference proteome</keyword>
<proteinExistence type="predicted"/>
<organism evidence="1 2">
    <name type="scientific">Macroventuria anomochaeta</name>
    <dbReference type="NCBI Taxonomy" id="301207"/>
    <lineage>
        <taxon>Eukaryota</taxon>
        <taxon>Fungi</taxon>
        <taxon>Dikarya</taxon>
        <taxon>Ascomycota</taxon>
        <taxon>Pezizomycotina</taxon>
        <taxon>Dothideomycetes</taxon>
        <taxon>Pleosporomycetidae</taxon>
        <taxon>Pleosporales</taxon>
        <taxon>Pleosporineae</taxon>
        <taxon>Didymellaceae</taxon>
        <taxon>Macroventuria</taxon>
    </lineage>
</organism>
<evidence type="ECO:0000313" key="2">
    <source>
        <dbReference type="Proteomes" id="UP000799754"/>
    </source>
</evidence>
<gene>
    <name evidence="1" type="ORF">BU25DRAFT_304158</name>
</gene>
<evidence type="ECO:0000313" key="1">
    <source>
        <dbReference type="EMBL" id="KAF2629658.1"/>
    </source>
</evidence>
<sequence length="129" mass="14583">DETVQCGLLYCSLKHPPKYIAISYTWGDVSDKRNILMLTKKYSLSLGKEEYICTAVSVTATLYDALNALRSDQEDVLVWIDGLSINQADTDKRTRQVRLMTEIYRNASKVAIWLGPEADNSDIALHLLQ</sequence>
<dbReference type="Proteomes" id="UP000799754">
    <property type="component" value="Unassembled WGS sequence"/>
</dbReference>